<dbReference type="Pfam" id="PF12138">
    <property type="entry name" value="Spherulin4"/>
    <property type="match status" value="1"/>
</dbReference>
<keyword evidence="1" id="KW-0472">Membrane</keyword>
<feature type="transmembrane region" description="Helical" evidence="1">
    <location>
        <begin position="27"/>
        <end position="51"/>
    </location>
</feature>
<dbReference type="Proteomes" id="UP000490939">
    <property type="component" value="Unassembled WGS sequence"/>
</dbReference>
<name>A0A8H3VPA2_VENIN</name>
<evidence type="ECO:0000313" key="3">
    <source>
        <dbReference type="Proteomes" id="UP000490939"/>
    </source>
</evidence>
<reference evidence="2 3" key="1">
    <citation type="submission" date="2019-07" db="EMBL/GenBank/DDBJ databases">
        <title>Venturia inaequalis Genome Resource.</title>
        <authorList>
            <person name="Lichtner F.J."/>
        </authorList>
    </citation>
    <scope>NUCLEOTIDE SEQUENCE [LARGE SCALE GENOMIC DNA]</scope>
    <source>
        <strain evidence="2 3">DMI_063113</strain>
    </source>
</reference>
<organism evidence="2 3">
    <name type="scientific">Venturia inaequalis</name>
    <name type="common">Apple scab fungus</name>
    <dbReference type="NCBI Taxonomy" id="5025"/>
    <lineage>
        <taxon>Eukaryota</taxon>
        <taxon>Fungi</taxon>
        <taxon>Dikarya</taxon>
        <taxon>Ascomycota</taxon>
        <taxon>Pezizomycotina</taxon>
        <taxon>Dothideomycetes</taxon>
        <taxon>Pleosporomycetidae</taxon>
        <taxon>Venturiales</taxon>
        <taxon>Venturiaceae</taxon>
        <taxon>Venturia</taxon>
    </lineage>
</organism>
<proteinExistence type="predicted"/>
<keyword evidence="1" id="KW-0812">Transmembrane</keyword>
<dbReference type="PANTHER" id="PTHR35040">
    <property type="match status" value="1"/>
</dbReference>
<keyword evidence="1" id="KW-1133">Transmembrane helix</keyword>
<evidence type="ECO:0000256" key="1">
    <source>
        <dbReference type="SAM" id="Phobius"/>
    </source>
</evidence>
<dbReference type="PANTHER" id="PTHR35040:SF9">
    <property type="entry name" value="4-LIKE CELL SURFACE PROTEIN, PUTATIVE (AFU_ORTHOLOGUE AFUA_4G14080)-RELATED"/>
    <property type="match status" value="1"/>
</dbReference>
<evidence type="ECO:0008006" key="4">
    <source>
        <dbReference type="Google" id="ProtNLM"/>
    </source>
</evidence>
<dbReference type="EMBL" id="WNWR01000138">
    <property type="protein sequence ID" value="KAE9990424.1"/>
    <property type="molecule type" value="Genomic_DNA"/>
</dbReference>
<sequence>MDNEWIEIMESPTKLEKRKRTASQKCCLFSSIALVLIVITLAIAIPLAILLPKGNRVVKYTGPGASTSIIVPLYIYPGAHDWDPLYEAVEKYPSKNFTVIINPKSGPGGTVLPNPDFYPAISKLNAFSNVQTVGYVPTGYGARNMSEILKDIATYSGWNKAKPSISMHGIFFDEVISDWSPDAGTFMKTINQAVKNATGLLGARTTVHNPGNIPDARYEDNNTDITVVFESSFDDYQNKKTALAALPDARQRYAYMVHSSSLGKTSLHNFINDLSQHADWLFITNSGANYYEKFGSNWKDFVSAIPV</sequence>
<evidence type="ECO:0000313" key="2">
    <source>
        <dbReference type="EMBL" id="KAE9990424.1"/>
    </source>
</evidence>
<dbReference type="SUPFAM" id="SSF53383">
    <property type="entry name" value="PLP-dependent transferases"/>
    <property type="match status" value="1"/>
</dbReference>
<dbReference type="InterPro" id="IPR015424">
    <property type="entry name" value="PyrdxlP-dep_Trfase"/>
</dbReference>
<comment type="caution">
    <text evidence="2">The sequence shown here is derived from an EMBL/GenBank/DDBJ whole genome shotgun (WGS) entry which is preliminary data.</text>
</comment>
<dbReference type="OrthoDB" id="5342184at2759"/>
<gene>
    <name evidence="2" type="ORF">EG327_001422</name>
</gene>
<accession>A0A8H3VPA2</accession>
<dbReference type="AlphaFoldDB" id="A0A8H3VPA2"/>
<keyword evidence="3" id="KW-1185">Reference proteome</keyword>
<protein>
    <recommendedName>
        <fullName evidence="4">Spherulin-4</fullName>
    </recommendedName>
</protein>
<dbReference type="InterPro" id="IPR021986">
    <property type="entry name" value="Spherulin4"/>
</dbReference>